<protein>
    <recommendedName>
        <fullName evidence="3">Nucleolar protein 12</fullName>
    </recommendedName>
</protein>
<reference evidence="7" key="1">
    <citation type="submission" date="2020-04" db="EMBL/GenBank/DDBJ databases">
        <authorList>
            <person name="Neveu A P."/>
        </authorList>
    </citation>
    <scope>NUCLEOTIDE SEQUENCE</scope>
    <source>
        <tissue evidence="7">Whole embryo</tissue>
    </source>
</reference>
<dbReference type="AlphaFoldDB" id="A0A6F9DLS4"/>
<dbReference type="PANTHER" id="PTHR14577:SF0">
    <property type="entry name" value="NUCLEOLAR PROTEIN 12"/>
    <property type="match status" value="1"/>
</dbReference>
<accession>A0A6F9DLS4</accession>
<feature type="compositionally biased region" description="Basic residues" evidence="6">
    <location>
        <begin position="26"/>
        <end position="36"/>
    </location>
</feature>
<evidence type="ECO:0000256" key="6">
    <source>
        <dbReference type="SAM" id="MobiDB-lite"/>
    </source>
</evidence>
<comment type="similarity">
    <text evidence="2">Belongs to the RRP17 family.</text>
</comment>
<comment type="subcellular location">
    <subcellularLocation>
        <location evidence="1">Nucleus</location>
        <location evidence="1">Nucleolus</location>
    </subcellularLocation>
</comment>
<evidence type="ECO:0000313" key="7">
    <source>
        <dbReference type="EMBL" id="CAB3264394.1"/>
    </source>
</evidence>
<dbReference type="GO" id="GO:0005730">
    <property type="term" value="C:nucleolus"/>
    <property type="evidence" value="ECO:0007669"/>
    <property type="project" value="UniProtKB-SubCell"/>
</dbReference>
<proteinExistence type="evidence at transcript level"/>
<evidence type="ECO:0000256" key="5">
    <source>
        <dbReference type="ARBA" id="ARBA00023242"/>
    </source>
</evidence>
<dbReference type="GO" id="GO:0019843">
    <property type="term" value="F:rRNA binding"/>
    <property type="evidence" value="ECO:0007669"/>
    <property type="project" value="TreeGrafter"/>
</dbReference>
<sequence>MGKSYQKTSLKFDEEKRKDFLTGFHKRKEARKKHARQQMDKQLREKRSAIRQGKQKEISKRLEEINQIKMENGNTDGVLLENECVDPTVIDLPNHQVTVVETSMFNPLENLFVGSNETDEEKPEANPEEIKKTTKTVEKLAKKKQMLTSKKHKKSTQQKANKKMKKFLRKARSQKGRNK</sequence>
<gene>
    <name evidence="7" type="primary">Nol12</name>
</gene>
<evidence type="ECO:0000256" key="2">
    <source>
        <dbReference type="ARBA" id="ARBA00007175"/>
    </source>
</evidence>
<dbReference type="PANTHER" id="PTHR14577">
    <property type="entry name" value="NUCLEOLAR PROTEIN 12"/>
    <property type="match status" value="1"/>
</dbReference>
<feature type="region of interest" description="Disordered" evidence="6">
    <location>
        <begin position="26"/>
        <end position="57"/>
    </location>
</feature>
<keyword evidence="5" id="KW-0539">Nucleus</keyword>
<keyword evidence="4" id="KW-0175">Coiled coil</keyword>
<feature type="compositionally biased region" description="Basic and acidic residues" evidence="6">
    <location>
        <begin position="37"/>
        <end position="57"/>
    </location>
</feature>
<feature type="region of interest" description="Disordered" evidence="6">
    <location>
        <begin position="114"/>
        <end position="179"/>
    </location>
</feature>
<dbReference type="EMBL" id="LR788532">
    <property type="protein sequence ID" value="CAB3264394.1"/>
    <property type="molecule type" value="mRNA"/>
</dbReference>
<name>A0A6F9DLS4_9ASCI</name>
<dbReference type="Pfam" id="PF09805">
    <property type="entry name" value="Nop25"/>
    <property type="match status" value="1"/>
</dbReference>
<evidence type="ECO:0000256" key="1">
    <source>
        <dbReference type="ARBA" id="ARBA00004604"/>
    </source>
</evidence>
<feature type="compositionally biased region" description="Basic and acidic residues" evidence="6">
    <location>
        <begin position="123"/>
        <end position="140"/>
    </location>
</feature>
<feature type="compositionally biased region" description="Basic residues" evidence="6">
    <location>
        <begin position="141"/>
        <end position="179"/>
    </location>
</feature>
<organism evidence="7">
    <name type="scientific">Phallusia mammillata</name>
    <dbReference type="NCBI Taxonomy" id="59560"/>
    <lineage>
        <taxon>Eukaryota</taxon>
        <taxon>Metazoa</taxon>
        <taxon>Chordata</taxon>
        <taxon>Tunicata</taxon>
        <taxon>Ascidiacea</taxon>
        <taxon>Phlebobranchia</taxon>
        <taxon>Ascidiidae</taxon>
        <taxon>Phallusia</taxon>
    </lineage>
</organism>
<dbReference type="InterPro" id="IPR019186">
    <property type="entry name" value="Nucleolar_protein_12"/>
</dbReference>
<evidence type="ECO:0000256" key="3">
    <source>
        <dbReference type="ARBA" id="ARBA00015520"/>
    </source>
</evidence>
<evidence type="ECO:0000256" key="4">
    <source>
        <dbReference type="ARBA" id="ARBA00023054"/>
    </source>
</evidence>